<reference evidence="2 3" key="1">
    <citation type="submission" date="2014-07" db="EMBL/GenBank/DDBJ databases">
        <title>Genome of Chryseobacterium formosense LMG 24722.</title>
        <authorList>
            <person name="Pipes S.E."/>
            <person name="Stropko S.J."/>
            <person name="Newman J.D."/>
        </authorList>
    </citation>
    <scope>NUCLEOTIDE SEQUENCE [LARGE SCALE GENOMIC DNA]</scope>
    <source>
        <strain evidence="2 3">LMG 24722</strain>
    </source>
</reference>
<dbReference type="STRING" id="236814.IX39_19685"/>
<sequence>MTVGEITGRFYNTNNKYKNLSNDKKTENTSKTQDLLFPRKTRTQTRLKNNHEKKKSTRHSDLINRLEMSKYQIVKSKHSTC</sequence>
<gene>
    <name evidence="2" type="ORF">IX39_19685</name>
</gene>
<comment type="caution">
    <text evidence="2">The sequence shown here is derived from an EMBL/GenBank/DDBJ whole genome shotgun (WGS) entry which is preliminary data.</text>
</comment>
<name>A0A085YZ91_9FLAO</name>
<keyword evidence="3" id="KW-1185">Reference proteome</keyword>
<organism evidence="2 3">
    <name type="scientific">Chryseobacterium formosense</name>
    <dbReference type="NCBI Taxonomy" id="236814"/>
    <lineage>
        <taxon>Bacteria</taxon>
        <taxon>Pseudomonadati</taxon>
        <taxon>Bacteroidota</taxon>
        <taxon>Flavobacteriia</taxon>
        <taxon>Flavobacteriales</taxon>
        <taxon>Weeksellaceae</taxon>
        <taxon>Chryseobacterium group</taxon>
        <taxon>Chryseobacterium</taxon>
    </lineage>
</organism>
<protein>
    <submittedName>
        <fullName evidence="2">Uncharacterized protein</fullName>
    </submittedName>
</protein>
<dbReference type="AlphaFoldDB" id="A0A085YZ91"/>
<proteinExistence type="predicted"/>
<dbReference type="Proteomes" id="UP000028713">
    <property type="component" value="Unassembled WGS sequence"/>
</dbReference>
<accession>A0A085YZ91</accession>
<evidence type="ECO:0000313" key="3">
    <source>
        <dbReference type="Proteomes" id="UP000028713"/>
    </source>
</evidence>
<evidence type="ECO:0000256" key="1">
    <source>
        <dbReference type="SAM" id="MobiDB-lite"/>
    </source>
</evidence>
<dbReference type="EMBL" id="JPRP01000005">
    <property type="protein sequence ID" value="KFE97504.1"/>
    <property type="molecule type" value="Genomic_DNA"/>
</dbReference>
<evidence type="ECO:0000313" key="2">
    <source>
        <dbReference type="EMBL" id="KFE97504.1"/>
    </source>
</evidence>
<feature type="region of interest" description="Disordered" evidence="1">
    <location>
        <begin position="13"/>
        <end position="62"/>
    </location>
</feature>